<dbReference type="SUPFAM" id="SSF52121">
    <property type="entry name" value="Lumazine synthase"/>
    <property type="match status" value="1"/>
</dbReference>
<protein>
    <submittedName>
        <fullName evidence="5">6,7-dimethyl-8-ribityllumazine synthase</fullName>
        <ecNumber evidence="5">2.5.1.78</ecNumber>
    </submittedName>
</protein>
<dbReference type="GO" id="GO:0000906">
    <property type="term" value="F:6,7-dimethyl-8-ribityllumazine synthase activity"/>
    <property type="evidence" value="ECO:0007669"/>
    <property type="project" value="UniProtKB-EC"/>
</dbReference>
<organism evidence="5 6">
    <name type="scientific">Candidatus Hodgkinia cicadicola</name>
    <dbReference type="NCBI Taxonomy" id="573658"/>
    <lineage>
        <taxon>Bacteria</taxon>
        <taxon>Pseudomonadati</taxon>
        <taxon>Pseudomonadota</taxon>
        <taxon>Alphaproteobacteria</taxon>
        <taxon>Hyphomicrobiales</taxon>
        <taxon>Candidatus Hodgkinia</taxon>
    </lineage>
</organism>
<sequence length="135" mass="15634">MLFITRFPTVLILSSRYNTFMSDLSLDIAIKSIKDIFAYEIQWYYGIFELEWLISQSSSKYHAIIVLGSSIKHTTNHYKWIARPCYQTLINYPIVNMVFVSETPEQAWLKVINLDNTSILYPVASLIGSTMLILV</sequence>
<gene>
    <name evidence="5" type="primary">ribH</name>
    <name evidence="5" type="ORF">magtdc_36</name>
</gene>
<dbReference type="EC" id="2.5.1.78" evidence="5"/>
<dbReference type="Proteomes" id="UP000230981">
    <property type="component" value="Unassembled WGS sequence"/>
</dbReference>
<keyword evidence="6" id="KW-1185">Reference proteome</keyword>
<evidence type="ECO:0000313" key="6">
    <source>
        <dbReference type="Proteomes" id="UP000230981"/>
    </source>
</evidence>
<name>A0ABX4MH10_9HYPH</name>
<dbReference type="Gene3D" id="3.40.50.960">
    <property type="entry name" value="Lumazine/riboflavin synthase"/>
    <property type="match status" value="1"/>
</dbReference>
<evidence type="ECO:0000313" key="5">
    <source>
        <dbReference type="EMBL" id="PIM96051.1"/>
    </source>
</evidence>
<keyword evidence="4 5" id="KW-0808">Transferase</keyword>
<comment type="similarity">
    <text evidence="2">Belongs to the DMRL synthase family.</text>
</comment>
<evidence type="ECO:0000256" key="1">
    <source>
        <dbReference type="ARBA" id="ARBA00005104"/>
    </source>
</evidence>
<dbReference type="EMBL" id="NXGO01000004">
    <property type="protein sequence ID" value="PIM96051.1"/>
    <property type="molecule type" value="Genomic_DNA"/>
</dbReference>
<proteinExistence type="inferred from homology"/>
<dbReference type="InterPro" id="IPR002180">
    <property type="entry name" value="LS/RS"/>
</dbReference>
<keyword evidence="3" id="KW-0686">Riboflavin biosynthesis</keyword>
<comment type="pathway">
    <text evidence="1">Cofactor biosynthesis; riboflavin biosynthesis.</text>
</comment>
<evidence type="ECO:0000256" key="2">
    <source>
        <dbReference type="ARBA" id="ARBA00007424"/>
    </source>
</evidence>
<dbReference type="InterPro" id="IPR036467">
    <property type="entry name" value="LS/RS_sf"/>
</dbReference>
<accession>A0ABX4MH10</accession>
<evidence type="ECO:0000256" key="3">
    <source>
        <dbReference type="ARBA" id="ARBA00022619"/>
    </source>
</evidence>
<reference evidence="5" key="1">
    <citation type="submission" date="2017-09" db="EMBL/GenBank/DDBJ databases">
        <authorList>
            <person name="Campbell M.A."/>
            <person name="Lukasik P."/>
            <person name="Simon C."/>
            <person name="McCutcheon J.P."/>
        </authorList>
    </citation>
    <scope>NUCLEOTIDE SEQUENCE [LARGE SCALE GENOMIC DNA]</scope>
    <source>
        <strain evidence="5">MAGTDC</strain>
    </source>
</reference>
<evidence type="ECO:0000256" key="4">
    <source>
        <dbReference type="ARBA" id="ARBA00022679"/>
    </source>
</evidence>
<dbReference type="Pfam" id="PF00885">
    <property type="entry name" value="DMRL_synthase"/>
    <property type="match status" value="1"/>
</dbReference>
<comment type="caution">
    <text evidence="5">The sequence shown here is derived from an EMBL/GenBank/DDBJ whole genome shotgun (WGS) entry which is preliminary data.</text>
</comment>